<feature type="binding site" evidence="8">
    <location>
        <position position="194"/>
    </location>
    <ligand>
        <name>ATP</name>
        <dbReference type="ChEBI" id="CHEBI:30616"/>
    </ligand>
</feature>
<dbReference type="GO" id="GO:0006275">
    <property type="term" value="P:regulation of DNA replication"/>
    <property type="evidence" value="ECO:0007669"/>
    <property type="project" value="UniProtKB-UniRule"/>
</dbReference>
<reference evidence="14 15" key="1">
    <citation type="submission" date="2018-07" db="EMBL/GenBank/DDBJ databases">
        <title>Freshwater and sediment microbial communities from various areas in North America, analyzing microbe dynamics in response to fracking.</title>
        <authorList>
            <person name="Lamendella R."/>
        </authorList>
    </citation>
    <scope>NUCLEOTIDE SEQUENCE [LARGE SCALE GENOMIC DNA]</scope>
    <source>
        <strain evidence="14 15">160A</strain>
    </source>
</reference>
<dbReference type="CDD" id="cd06571">
    <property type="entry name" value="Bac_DnaA_C"/>
    <property type="match status" value="1"/>
</dbReference>
<dbReference type="InterPro" id="IPR038454">
    <property type="entry name" value="DnaA_N_sf"/>
</dbReference>
<feature type="region of interest" description="Domain I, interacts with DnaA modulators" evidence="8">
    <location>
        <begin position="1"/>
        <end position="93"/>
    </location>
</feature>
<dbReference type="Pfam" id="PF11638">
    <property type="entry name" value="DnaA_N"/>
    <property type="match status" value="1"/>
</dbReference>
<dbReference type="InterPro" id="IPR003593">
    <property type="entry name" value="AAA+_ATPase"/>
</dbReference>
<dbReference type="Pfam" id="PF08299">
    <property type="entry name" value="Bac_DnaA_C"/>
    <property type="match status" value="1"/>
</dbReference>
<accession>A0A2T0XH92</accession>
<keyword evidence="6 8" id="KW-0446">Lipid-binding</keyword>
<evidence type="ECO:0000256" key="10">
    <source>
        <dbReference type="RuleBase" id="RU000577"/>
    </source>
</evidence>
<dbReference type="Gene3D" id="3.30.300.180">
    <property type="match status" value="1"/>
</dbReference>
<dbReference type="GO" id="GO:0003688">
    <property type="term" value="F:DNA replication origin binding"/>
    <property type="evidence" value="ECO:0007669"/>
    <property type="project" value="UniProtKB-UniRule"/>
</dbReference>
<dbReference type="SMART" id="SM00760">
    <property type="entry name" value="Bac_DnaA_C"/>
    <property type="match status" value="1"/>
</dbReference>
<dbReference type="InterPro" id="IPR024633">
    <property type="entry name" value="DnaA_N_dom"/>
</dbReference>
<dbReference type="SMART" id="SM00382">
    <property type="entry name" value="AAA"/>
    <property type="match status" value="1"/>
</dbReference>
<dbReference type="PANTHER" id="PTHR30050">
    <property type="entry name" value="CHROMOSOMAL REPLICATION INITIATOR PROTEIN DNAA"/>
    <property type="match status" value="1"/>
</dbReference>
<dbReference type="RefSeq" id="WP_106153466.1">
    <property type="nucleotide sequence ID" value="NZ_PVTS01000010.1"/>
</dbReference>
<protein>
    <recommendedName>
        <fullName evidence="8 9">Chromosomal replication initiator protein DnaA</fullName>
    </recommendedName>
</protein>
<dbReference type="AlphaFoldDB" id="A0A2T0XH92"/>
<dbReference type="InterPro" id="IPR020591">
    <property type="entry name" value="Chromosome_initiator_DnaA-like"/>
</dbReference>
<keyword evidence="3 8" id="KW-0235">DNA replication</keyword>
<feature type="domain" description="AAA+ ATPase" evidence="12">
    <location>
        <begin position="180"/>
        <end position="308"/>
    </location>
</feature>
<comment type="subcellular location">
    <subcellularLocation>
        <location evidence="8">Cytoplasm</location>
    </subcellularLocation>
</comment>
<dbReference type="STRING" id="1168289.GCA_000259075_01177"/>
<comment type="domain">
    <text evidence="8">Domain I is involved in oligomerization and binding regulators, domain II is flexibile and of varying length in different bacteria, domain III forms the AAA+ region, while domain IV binds dsDNA.</text>
</comment>
<evidence type="ECO:0000256" key="4">
    <source>
        <dbReference type="ARBA" id="ARBA00022741"/>
    </source>
</evidence>
<comment type="similarity">
    <text evidence="1 8 11">Belongs to the DnaA family.</text>
</comment>
<comment type="caution">
    <text evidence="8">Lacks conserved residue(s) required for the propagation of feature annotation.</text>
</comment>
<dbReference type="OrthoDB" id="9807019at2"/>
<evidence type="ECO:0000256" key="9">
    <source>
        <dbReference type="NCBIfam" id="TIGR00362"/>
    </source>
</evidence>
<dbReference type="InterPro" id="IPR010921">
    <property type="entry name" value="Trp_repressor/repl_initiator"/>
</dbReference>
<dbReference type="PANTHER" id="PTHR30050:SF2">
    <property type="entry name" value="CHROMOSOMAL REPLICATION INITIATOR PROTEIN DNAA"/>
    <property type="match status" value="1"/>
</dbReference>
<dbReference type="InterPro" id="IPR018312">
    <property type="entry name" value="Chromosome_initiator_DnaA_CS"/>
</dbReference>
<evidence type="ECO:0000256" key="7">
    <source>
        <dbReference type="ARBA" id="ARBA00023125"/>
    </source>
</evidence>
<proteinExistence type="inferred from homology"/>
<dbReference type="PRINTS" id="PR00051">
    <property type="entry name" value="DNAA"/>
</dbReference>
<evidence type="ECO:0000256" key="6">
    <source>
        <dbReference type="ARBA" id="ARBA00023121"/>
    </source>
</evidence>
<dbReference type="Gene3D" id="3.40.50.300">
    <property type="entry name" value="P-loop containing nucleotide triphosphate hydrolases"/>
    <property type="match status" value="1"/>
</dbReference>
<dbReference type="Pfam" id="PF00308">
    <property type="entry name" value="Bac_DnaA"/>
    <property type="match status" value="1"/>
</dbReference>
<keyword evidence="7 8" id="KW-0238">DNA-binding</keyword>
<comment type="subunit">
    <text evidence="8">Oligomerizes as a right-handed, spiral filament on DNA at oriC.</text>
</comment>
<organism evidence="14 15">
    <name type="scientific">Marinilabilia salmonicolor</name>
    <dbReference type="NCBI Taxonomy" id="989"/>
    <lineage>
        <taxon>Bacteria</taxon>
        <taxon>Pseudomonadati</taxon>
        <taxon>Bacteroidota</taxon>
        <taxon>Bacteroidia</taxon>
        <taxon>Marinilabiliales</taxon>
        <taxon>Marinilabiliaceae</taxon>
        <taxon>Marinilabilia</taxon>
    </lineage>
</organism>
<keyword evidence="2 8" id="KW-0963">Cytoplasm</keyword>
<evidence type="ECO:0000256" key="11">
    <source>
        <dbReference type="RuleBase" id="RU004227"/>
    </source>
</evidence>
<dbReference type="Proteomes" id="UP000252733">
    <property type="component" value="Unassembled WGS sequence"/>
</dbReference>
<evidence type="ECO:0000256" key="8">
    <source>
        <dbReference type="HAMAP-Rule" id="MF_00377"/>
    </source>
</evidence>
<dbReference type="GO" id="GO:0005524">
    <property type="term" value="F:ATP binding"/>
    <property type="evidence" value="ECO:0007669"/>
    <property type="project" value="UniProtKB-UniRule"/>
</dbReference>
<dbReference type="InterPro" id="IPR001957">
    <property type="entry name" value="Chromosome_initiator_DnaA"/>
</dbReference>
<evidence type="ECO:0000256" key="2">
    <source>
        <dbReference type="ARBA" id="ARBA00022490"/>
    </source>
</evidence>
<dbReference type="GO" id="GO:0008289">
    <property type="term" value="F:lipid binding"/>
    <property type="evidence" value="ECO:0007669"/>
    <property type="project" value="UniProtKB-KW"/>
</dbReference>
<dbReference type="InterPro" id="IPR013159">
    <property type="entry name" value="DnaA_C"/>
</dbReference>
<keyword evidence="4 8" id="KW-0547">Nucleotide-binding</keyword>
<dbReference type="SUPFAM" id="SSF48295">
    <property type="entry name" value="TrpR-like"/>
    <property type="match status" value="1"/>
</dbReference>
<feature type="domain" description="Chromosomal replication initiator DnaA C-terminal" evidence="13">
    <location>
        <begin position="391"/>
        <end position="460"/>
    </location>
</feature>
<dbReference type="SUPFAM" id="SSF52540">
    <property type="entry name" value="P-loop containing nucleoside triphosphate hydrolases"/>
    <property type="match status" value="1"/>
</dbReference>
<feature type="binding site" evidence="8">
    <location>
        <position position="191"/>
    </location>
    <ligand>
        <name>ATP</name>
        <dbReference type="ChEBI" id="CHEBI:30616"/>
    </ligand>
</feature>
<dbReference type="PROSITE" id="PS01008">
    <property type="entry name" value="DNAA"/>
    <property type="match status" value="1"/>
</dbReference>
<dbReference type="Gene3D" id="1.10.8.60">
    <property type="match status" value="1"/>
</dbReference>
<dbReference type="CDD" id="cd00009">
    <property type="entry name" value="AAA"/>
    <property type="match status" value="1"/>
</dbReference>
<dbReference type="NCBIfam" id="TIGR00362">
    <property type="entry name" value="DnaA"/>
    <property type="match status" value="1"/>
</dbReference>
<evidence type="ECO:0000313" key="14">
    <source>
        <dbReference type="EMBL" id="RCW29214.1"/>
    </source>
</evidence>
<dbReference type="FunFam" id="3.40.50.300:FF:000668">
    <property type="entry name" value="Chromosomal replication initiator protein DnaA"/>
    <property type="match status" value="1"/>
</dbReference>
<dbReference type="Gene3D" id="1.10.1750.10">
    <property type="match status" value="1"/>
</dbReference>
<dbReference type="GO" id="GO:0005737">
    <property type="term" value="C:cytoplasm"/>
    <property type="evidence" value="ECO:0007669"/>
    <property type="project" value="UniProtKB-SubCell"/>
</dbReference>
<keyword evidence="5 8" id="KW-0067">ATP-binding</keyword>
<evidence type="ECO:0000259" key="13">
    <source>
        <dbReference type="SMART" id="SM00760"/>
    </source>
</evidence>
<evidence type="ECO:0000256" key="1">
    <source>
        <dbReference type="ARBA" id="ARBA00006583"/>
    </source>
</evidence>
<comment type="function">
    <text evidence="8 10">Plays an essential role in the initiation and regulation of chromosomal replication. ATP-DnaA binds to the origin of replication (oriC) to initiate formation of the DNA replication initiation complex once per cell cycle. Binds the DnaA box (a 9 base pair repeat at the origin) and separates the double-stranded (ds)DNA. Forms a right-handed helical filament on oriC DNA; dsDNA binds to the exterior of the filament while single-stranded (ss)DNA is stabiized in the filament's interior. The ATP-DnaA-oriC complex binds and stabilizes one strand of the AT-rich DNA unwinding element (DUE), permitting loading of DNA polymerase. After initiation quickly degrades to an ADP-DnaA complex that is not apt for DNA replication. Binds acidic phospholipids.</text>
</comment>
<keyword evidence="15" id="KW-1185">Reference proteome</keyword>
<gene>
    <name evidence="8" type="primary">dnaA</name>
    <name evidence="14" type="ORF">DFO77_13032</name>
</gene>
<dbReference type="HAMAP" id="MF_00377">
    <property type="entry name" value="DnaA_bact"/>
    <property type="match status" value="1"/>
</dbReference>
<dbReference type="GO" id="GO:0005886">
    <property type="term" value="C:plasma membrane"/>
    <property type="evidence" value="ECO:0007669"/>
    <property type="project" value="TreeGrafter"/>
</dbReference>
<comment type="caution">
    <text evidence="14">The sequence shown here is derived from an EMBL/GenBank/DDBJ whole genome shotgun (WGS) entry which is preliminary data.</text>
</comment>
<evidence type="ECO:0000259" key="12">
    <source>
        <dbReference type="SMART" id="SM00382"/>
    </source>
</evidence>
<feature type="binding site" evidence="8">
    <location>
        <position position="195"/>
    </location>
    <ligand>
        <name>ATP</name>
        <dbReference type="ChEBI" id="CHEBI:30616"/>
    </ligand>
</feature>
<evidence type="ECO:0000256" key="3">
    <source>
        <dbReference type="ARBA" id="ARBA00022705"/>
    </source>
</evidence>
<dbReference type="GO" id="GO:0006270">
    <property type="term" value="P:DNA replication initiation"/>
    <property type="evidence" value="ECO:0007669"/>
    <property type="project" value="UniProtKB-UniRule"/>
</dbReference>
<feature type="region of interest" description="Domain IV, binds dsDNA" evidence="8">
    <location>
        <begin position="364"/>
        <end position="483"/>
    </location>
</feature>
<sequence length="483" mass="54949">MEGIETKLDHKQIWAECLNYIQASIPVNDFQTWFEPIVPLKLEQRVLTIQVPTYYFYEFIEEQYIKLVGKALREIIGSGAKLEYSVVMARKHTPSASNSYTVNYPAAERHDLRNRAVDKKYSRQDQPQIRNPFIIPGVKKLDIDPQLNPEYSFDNFVEGDCNRLARSASEAVAKNPGKTAFNPLFLYGNSGLGKTHLAQAIGIEVKKQYPEKTVLYVSANKFTTQYTDSVARNSANDFMHFYQMIDVLIIDDIQELAGKEGTQNTFFHIFNHLHQSGKQLILTSDKAPVALKGMKERLLTRFKWGLPADLQSPDFNTRVDILKTKIYKDGISVSDEIVHYIASHITDNVRELEGALISLLAMSTLNRAEITLDIASTVVNRLVSKPQREITVDQIQRKVCDFYGINMDALQSKTRKREIVQARQVAMFFSKNLTNSSLSSIGSQIGQRDHATVLHACKAVKNLQETNTEFKHQLKEIEGLLRQ</sequence>
<dbReference type="EMBL" id="QPIZ01000030">
    <property type="protein sequence ID" value="RCW29214.1"/>
    <property type="molecule type" value="Genomic_DNA"/>
</dbReference>
<feature type="binding site" evidence="8">
    <location>
        <position position="193"/>
    </location>
    <ligand>
        <name>ATP</name>
        <dbReference type="ChEBI" id="CHEBI:30616"/>
    </ligand>
</feature>
<name>A0A2T0XH92_9BACT</name>
<dbReference type="InterPro" id="IPR027417">
    <property type="entry name" value="P-loop_NTPase"/>
</dbReference>
<dbReference type="InterPro" id="IPR013317">
    <property type="entry name" value="DnaA_dom"/>
</dbReference>
<evidence type="ECO:0000313" key="15">
    <source>
        <dbReference type="Proteomes" id="UP000252733"/>
    </source>
</evidence>
<evidence type="ECO:0000256" key="5">
    <source>
        <dbReference type="ARBA" id="ARBA00022840"/>
    </source>
</evidence>